<organism evidence="14">
    <name type="scientific">Micromonas pusilla (strain CCMP1545)</name>
    <name type="common">Picoplanktonic green alga</name>
    <dbReference type="NCBI Taxonomy" id="564608"/>
    <lineage>
        <taxon>Eukaryota</taxon>
        <taxon>Viridiplantae</taxon>
        <taxon>Chlorophyta</taxon>
        <taxon>Mamiellophyceae</taxon>
        <taxon>Mamiellales</taxon>
        <taxon>Mamiellaceae</taxon>
        <taxon>Micromonas</taxon>
    </lineage>
</organism>
<dbReference type="GO" id="GO:0015031">
    <property type="term" value="P:protein transport"/>
    <property type="evidence" value="ECO:0007669"/>
    <property type="project" value="UniProtKB-KW"/>
</dbReference>
<proteinExistence type="inferred from homology"/>
<dbReference type="GeneID" id="9683843"/>
<evidence type="ECO:0000256" key="3">
    <source>
        <dbReference type="ARBA" id="ARBA00022692"/>
    </source>
</evidence>
<evidence type="ECO:0000256" key="5">
    <source>
        <dbReference type="ARBA" id="ARBA00022989"/>
    </source>
</evidence>
<dbReference type="InterPro" id="IPR042855">
    <property type="entry name" value="V_SNARE_CC"/>
</dbReference>
<evidence type="ECO:0000256" key="2">
    <source>
        <dbReference type="ARBA" id="ARBA00022448"/>
    </source>
</evidence>
<accession>C1MSX2</accession>
<dbReference type="FunFam" id="1.20.5.110:FF:000004">
    <property type="entry name" value="Vesicle-associated membrane protein 7"/>
    <property type="match status" value="1"/>
</dbReference>
<dbReference type="Pfam" id="PF00957">
    <property type="entry name" value="Synaptobrevin"/>
    <property type="match status" value="1"/>
</dbReference>
<keyword evidence="2" id="KW-0813">Transport</keyword>
<dbReference type="GO" id="GO:0016020">
    <property type="term" value="C:membrane"/>
    <property type="evidence" value="ECO:0007669"/>
    <property type="project" value="InterPro"/>
</dbReference>
<comment type="similarity">
    <text evidence="1">Belongs to the synaptobrevin family.</text>
</comment>
<comment type="subcellular location">
    <subcellularLocation>
        <location evidence="8">Endomembrane system</location>
        <topology evidence="8">Single-pass type IV membrane protein</topology>
    </subcellularLocation>
</comment>
<evidence type="ECO:0000256" key="8">
    <source>
        <dbReference type="ARBA" id="ARBA00046280"/>
    </source>
</evidence>
<evidence type="ECO:0000259" key="12">
    <source>
        <dbReference type="PROSITE" id="PS50892"/>
    </source>
</evidence>
<dbReference type="PRINTS" id="PR00219">
    <property type="entry name" value="SYNAPTOBREVN"/>
</dbReference>
<reference evidence="13 14" key="1">
    <citation type="journal article" date="2009" name="Science">
        <title>Green evolution and dynamic adaptations revealed by genomes of the marine picoeukaryotes Micromonas.</title>
        <authorList>
            <person name="Worden A.Z."/>
            <person name="Lee J.H."/>
            <person name="Mock T."/>
            <person name="Rouze P."/>
            <person name="Simmons M.P."/>
            <person name="Aerts A.L."/>
            <person name="Allen A.E."/>
            <person name="Cuvelier M.L."/>
            <person name="Derelle E."/>
            <person name="Everett M.V."/>
            <person name="Foulon E."/>
            <person name="Grimwood J."/>
            <person name="Gundlach H."/>
            <person name="Henrissat B."/>
            <person name="Napoli C."/>
            <person name="McDonald S.M."/>
            <person name="Parker M.S."/>
            <person name="Rombauts S."/>
            <person name="Salamov A."/>
            <person name="Von Dassow P."/>
            <person name="Badger J.H."/>
            <person name="Coutinho P.M."/>
            <person name="Demir E."/>
            <person name="Dubchak I."/>
            <person name="Gentemann C."/>
            <person name="Eikrem W."/>
            <person name="Gready J.E."/>
            <person name="John U."/>
            <person name="Lanier W."/>
            <person name="Lindquist E.A."/>
            <person name="Lucas S."/>
            <person name="Mayer K.F."/>
            <person name="Moreau H."/>
            <person name="Not F."/>
            <person name="Otillar R."/>
            <person name="Panaud O."/>
            <person name="Pangilinan J."/>
            <person name="Paulsen I."/>
            <person name="Piegu B."/>
            <person name="Poliakov A."/>
            <person name="Robbens S."/>
            <person name="Schmutz J."/>
            <person name="Toulza E."/>
            <person name="Wyss T."/>
            <person name="Zelensky A."/>
            <person name="Zhou K."/>
            <person name="Armbrust E.V."/>
            <person name="Bhattacharya D."/>
            <person name="Goodenough U.W."/>
            <person name="Van de Peer Y."/>
            <person name="Grigoriev I.V."/>
        </authorList>
    </citation>
    <scope>NUCLEOTIDE SEQUENCE [LARGE SCALE GENOMIC DNA]</scope>
    <source>
        <strain evidence="13 14">CCMP1545</strain>
    </source>
</reference>
<dbReference type="OrthoDB" id="248747at2759"/>
<dbReference type="GO" id="GO:0005737">
    <property type="term" value="C:cytoplasm"/>
    <property type="evidence" value="ECO:0007669"/>
    <property type="project" value="UniProtKB-ARBA"/>
</dbReference>
<keyword evidence="3 11" id="KW-0812">Transmembrane</keyword>
<keyword evidence="5 11" id="KW-1133">Transmembrane helix</keyword>
<evidence type="ECO:0000256" key="4">
    <source>
        <dbReference type="ARBA" id="ARBA00022927"/>
    </source>
</evidence>
<dbReference type="PROSITE" id="PS00417">
    <property type="entry name" value="SYNAPTOBREVIN"/>
    <property type="match status" value="1"/>
</dbReference>
<dbReference type="InterPro" id="IPR016444">
    <property type="entry name" value="Synaptobrevin/VAMP"/>
</dbReference>
<feature type="domain" description="V-SNARE coiled-coil homology" evidence="12">
    <location>
        <begin position="26"/>
        <end position="86"/>
    </location>
</feature>
<feature type="transmembrane region" description="Helical" evidence="11">
    <location>
        <begin position="88"/>
        <end position="109"/>
    </location>
</feature>
<name>C1MSX2_MICPC</name>
<feature type="region of interest" description="Disordered" evidence="10">
    <location>
        <begin position="1"/>
        <end position="28"/>
    </location>
</feature>
<dbReference type="STRING" id="564608.C1MSX2"/>
<protein>
    <submittedName>
        <fullName evidence="13">Predicted protein</fullName>
    </submittedName>
</protein>
<keyword evidence="4" id="KW-0653">Protein transport</keyword>
<dbReference type="InterPro" id="IPR001388">
    <property type="entry name" value="Synaptobrevin-like"/>
</dbReference>
<evidence type="ECO:0000256" key="6">
    <source>
        <dbReference type="ARBA" id="ARBA00023136"/>
    </source>
</evidence>
<evidence type="ECO:0000256" key="10">
    <source>
        <dbReference type="SAM" id="MobiDB-lite"/>
    </source>
</evidence>
<comment type="function">
    <text evidence="7">Involved in the targeting and/or fusion of transport vesicles to their target membrane.</text>
</comment>
<evidence type="ECO:0000313" key="14">
    <source>
        <dbReference type="Proteomes" id="UP000001876"/>
    </source>
</evidence>
<keyword evidence="14" id="KW-1185">Reference proteome</keyword>
<dbReference type="Proteomes" id="UP000001876">
    <property type="component" value="Unassembled WGS sequence"/>
</dbReference>
<dbReference type="KEGG" id="mpp:MICPUCDRAFT_17044"/>
<evidence type="ECO:0000256" key="9">
    <source>
        <dbReference type="PROSITE-ProRule" id="PRU00290"/>
    </source>
</evidence>
<evidence type="ECO:0000313" key="13">
    <source>
        <dbReference type="EMBL" id="EEH56851.1"/>
    </source>
</evidence>
<dbReference type="Gene3D" id="1.20.5.110">
    <property type="match status" value="1"/>
</dbReference>
<dbReference type="GO" id="GO:0016192">
    <property type="term" value="P:vesicle-mediated transport"/>
    <property type="evidence" value="ECO:0007669"/>
    <property type="project" value="InterPro"/>
</dbReference>
<evidence type="ECO:0000256" key="7">
    <source>
        <dbReference type="ARBA" id="ARBA00037493"/>
    </source>
</evidence>
<dbReference type="RefSeq" id="XP_003058396.1">
    <property type="nucleotide sequence ID" value="XM_003058350.1"/>
</dbReference>
<dbReference type="PANTHER" id="PTHR45701">
    <property type="entry name" value="SYNAPTOBREVIN FAMILY MEMBER"/>
    <property type="match status" value="1"/>
</dbReference>
<dbReference type="eggNOG" id="KOG0859">
    <property type="taxonomic scope" value="Eukaryota"/>
</dbReference>
<evidence type="ECO:0000256" key="11">
    <source>
        <dbReference type="SAM" id="Phobius"/>
    </source>
</evidence>
<dbReference type="EMBL" id="GG663739">
    <property type="protein sequence ID" value="EEH56851.1"/>
    <property type="molecule type" value="Genomic_DNA"/>
</dbReference>
<gene>
    <name evidence="13" type="ORF">MICPUCDRAFT_17044</name>
</gene>
<evidence type="ECO:0000256" key="1">
    <source>
        <dbReference type="ARBA" id="ARBA00008025"/>
    </source>
</evidence>
<dbReference type="AlphaFoldDB" id="C1MSX2"/>
<dbReference type="CDD" id="cd15843">
    <property type="entry name" value="R-SNARE"/>
    <property type="match status" value="1"/>
</dbReference>
<dbReference type="PROSITE" id="PS50892">
    <property type="entry name" value="V_SNARE"/>
    <property type="match status" value="1"/>
</dbReference>
<keyword evidence="6 11" id="KW-0472">Membrane</keyword>
<dbReference type="SUPFAM" id="SSF58038">
    <property type="entry name" value="SNARE fusion complex"/>
    <property type="match status" value="1"/>
</dbReference>
<sequence>MSSELDETPRATRVGEANDDDDDDEKLREANEKLRDVRAVMVDNISRVIDRGEKLENVLDKSDALQATAHTFKRASNRLRRRMWWGNVKMWCAVVGVAALALIVIFFAACRGVACVT</sequence>
<keyword evidence="9" id="KW-0175">Coiled coil</keyword>
<dbReference type="GO" id="GO:0012505">
    <property type="term" value="C:endomembrane system"/>
    <property type="evidence" value="ECO:0007669"/>
    <property type="project" value="UniProtKB-SubCell"/>
</dbReference>